<reference evidence="7" key="1">
    <citation type="journal article" date="2019" name="Int. J. Syst. Evol. Microbiol.">
        <title>The Global Catalogue of Microorganisms (GCM) 10K type strain sequencing project: providing services to taxonomists for standard genome sequencing and annotation.</title>
        <authorList>
            <consortium name="The Broad Institute Genomics Platform"/>
            <consortium name="The Broad Institute Genome Sequencing Center for Infectious Disease"/>
            <person name="Wu L."/>
            <person name="Ma J."/>
        </authorList>
    </citation>
    <scope>NUCLEOTIDE SEQUENCE [LARGE SCALE GENOMIC DNA]</scope>
    <source>
        <strain evidence="7">CGMCC 4.1467</strain>
    </source>
</reference>
<dbReference type="SUPFAM" id="SSF74650">
    <property type="entry name" value="Galactose mutarotase-like"/>
    <property type="match status" value="1"/>
</dbReference>
<proteinExistence type="inferred from homology"/>
<dbReference type="EC" id="5.1.3.3" evidence="5"/>
<comment type="similarity">
    <text evidence="2 5">Belongs to the aldose epimerase family.</text>
</comment>
<evidence type="ECO:0000256" key="2">
    <source>
        <dbReference type="ARBA" id="ARBA00006206"/>
    </source>
</evidence>
<keyword evidence="7" id="KW-1185">Reference proteome</keyword>
<dbReference type="InterPro" id="IPR011013">
    <property type="entry name" value="Gal_mutarotase_sf_dom"/>
</dbReference>
<dbReference type="PANTHER" id="PTHR10091">
    <property type="entry name" value="ALDOSE-1-EPIMERASE"/>
    <property type="match status" value="1"/>
</dbReference>
<dbReference type="Proteomes" id="UP001596472">
    <property type="component" value="Unassembled WGS sequence"/>
</dbReference>
<dbReference type="EMBL" id="JBHTBS010000007">
    <property type="protein sequence ID" value="MFC7338428.1"/>
    <property type="molecule type" value="Genomic_DNA"/>
</dbReference>
<dbReference type="PIRSF" id="PIRSF005096">
    <property type="entry name" value="GALM"/>
    <property type="match status" value="1"/>
</dbReference>
<comment type="catalytic activity">
    <reaction evidence="5">
        <text>alpha-D-glucose = beta-D-glucose</text>
        <dbReference type="Rhea" id="RHEA:10264"/>
        <dbReference type="ChEBI" id="CHEBI:15903"/>
        <dbReference type="ChEBI" id="CHEBI:17925"/>
        <dbReference type="EC" id="5.1.3.3"/>
    </reaction>
</comment>
<dbReference type="Gene3D" id="2.70.98.10">
    <property type="match status" value="1"/>
</dbReference>
<comment type="pathway">
    <text evidence="1 5">Carbohydrate metabolism; hexose metabolism.</text>
</comment>
<keyword evidence="4 5" id="KW-0119">Carbohydrate metabolism</keyword>
<dbReference type="RefSeq" id="WP_379713739.1">
    <property type="nucleotide sequence ID" value="NZ_JBHTBS010000007.1"/>
</dbReference>
<dbReference type="InterPro" id="IPR015443">
    <property type="entry name" value="Aldose_1-epimerase"/>
</dbReference>
<evidence type="ECO:0000313" key="7">
    <source>
        <dbReference type="Proteomes" id="UP001596472"/>
    </source>
</evidence>
<dbReference type="InterPro" id="IPR008183">
    <property type="entry name" value="Aldose_1/G6P_1-epimerase"/>
</dbReference>
<dbReference type="Pfam" id="PF01263">
    <property type="entry name" value="Aldose_epim"/>
    <property type="match status" value="1"/>
</dbReference>
<name>A0ABW2LAN9_9BACT</name>
<comment type="caution">
    <text evidence="6">The sequence shown here is derived from an EMBL/GenBank/DDBJ whole genome shotgun (WGS) entry which is preliminary data.</text>
</comment>
<protein>
    <recommendedName>
        <fullName evidence="5">Aldose 1-epimerase</fullName>
        <ecNumber evidence="5">5.1.3.3</ecNumber>
    </recommendedName>
</protein>
<evidence type="ECO:0000256" key="1">
    <source>
        <dbReference type="ARBA" id="ARBA00005028"/>
    </source>
</evidence>
<dbReference type="InterPro" id="IPR014718">
    <property type="entry name" value="GH-type_carb-bd"/>
</dbReference>
<organism evidence="6 7">
    <name type="scientific">Haloferula chungangensis</name>
    <dbReference type="NCBI Taxonomy" id="1048331"/>
    <lineage>
        <taxon>Bacteria</taxon>
        <taxon>Pseudomonadati</taxon>
        <taxon>Verrucomicrobiota</taxon>
        <taxon>Verrucomicrobiia</taxon>
        <taxon>Verrucomicrobiales</taxon>
        <taxon>Verrucomicrobiaceae</taxon>
        <taxon>Haloferula</taxon>
    </lineage>
</organism>
<dbReference type="CDD" id="cd09019">
    <property type="entry name" value="galactose_mutarotase_like"/>
    <property type="match status" value="1"/>
</dbReference>
<accession>A0ABW2LAN9</accession>
<dbReference type="NCBIfam" id="NF008277">
    <property type="entry name" value="PRK11055.1"/>
    <property type="match status" value="1"/>
</dbReference>
<evidence type="ECO:0000256" key="5">
    <source>
        <dbReference type="PIRNR" id="PIRNR005096"/>
    </source>
</evidence>
<evidence type="ECO:0000256" key="4">
    <source>
        <dbReference type="ARBA" id="ARBA00023277"/>
    </source>
</evidence>
<gene>
    <name evidence="6" type="ORF">ACFQY0_14635</name>
</gene>
<dbReference type="PANTHER" id="PTHR10091:SF0">
    <property type="entry name" value="GALACTOSE MUTAROTASE"/>
    <property type="match status" value="1"/>
</dbReference>
<dbReference type="GO" id="GO:0016853">
    <property type="term" value="F:isomerase activity"/>
    <property type="evidence" value="ECO:0007669"/>
    <property type="project" value="UniProtKB-KW"/>
</dbReference>
<evidence type="ECO:0000256" key="3">
    <source>
        <dbReference type="ARBA" id="ARBA00023235"/>
    </source>
</evidence>
<evidence type="ECO:0000313" key="6">
    <source>
        <dbReference type="EMBL" id="MFC7338428.1"/>
    </source>
</evidence>
<sequence>MLSPFIRMHDNNSAPHMIQAADFGRLADGRSAQVFTLEHPSGMRIRLTDFGATLVSCEIPAADGKLVDLTLGYDSVEGYAGESNPYFGASVGRFGNRIANGRFILDGKEYTLAENNEPNGVACHLHGGRTGFSHVLWTAEPSADGRSVTFSYLSKDGEEGYPGNLNVRVTYTLTEEAELVWECVATTDAPTVLNIINHCYWNLSGDHGTSITDHELTLHADRYLPTSPGMIPTGELAPVTGTPMDFTKPHIIGDRIDADFEALKFGAGYDHCWVLSEPKPESSALAARLKDPKSGRVLEVSTNQPAVQFYAANWVSEELFQGGNAPGKGGAAYGKRSACCLETENFPDAPNQANFPSPVLRPGDTYRHVLIHRFSQE</sequence>
<dbReference type="InterPro" id="IPR047215">
    <property type="entry name" value="Galactose_mutarotase-like"/>
</dbReference>
<keyword evidence="3 5" id="KW-0413">Isomerase</keyword>